<proteinExistence type="predicted"/>
<dbReference type="EMBL" id="KZ772767">
    <property type="protein sequence ID" value="PTQ32801.1"/>
    <property type="molecule type" value="Genomic_DNA"/>
</dbReference>
<evidence type="ECO:0000313" key="2">
    <source>
        <dbReference type="EMBL" id="PTQ32802.1"/>
    </source>
</evidence>
<dbReference type="Proteomes" id="UP000244005">
    <property type="component" value="Unassembled WGS sequence"/>
</dbReference>
<dbReference type="AlphaFoldDB" id="A0A2R6WG20"/>
<organism evidence="2 3">
    <name type="scientific">Marchantia polymorpha</name>
    <name type="common">Common liverwort</name>
    <name type="synonym">Marchantia aquatica</name>
    <dbReference type="NCBI Taxonomy" id="3197"/>
    <lineage>
        <taxon>Eukaryota</taxon>
        <taxon>Viridiplantae</taxon>
        <taxon>Streptophyta</taxon>
        <taxon>Embryophyta</taxon>
        <taxon>Marchantiophyta</taxon>
        <taxon>Marchantiopsida</taxon>
        <taxon>Marchantiidae</taxon>
        <taxon>Marchantiales</taxon>
        <taxon>Marchantiaceae</taxon>
        <taxon>Marchantia</taxon>
    </lineage>
</organism>
<evidence type="ECO:0000313" key="3">
    <source>
        <dbReference type="Proteomes" id="UP000244005"/>
    </source>
</evidence>
<sequence length="92" mass="10394">MLTQRARPCLSGPTTSLPVSNSSSSTARSLTPCNDFNLHFQMLIISFPAAVPVHFFRLYDEHELTALAFSARPNYGLNSEETRYDRFTCFET</sequence>
<protein>
    <submittedName>
        <fullName evidence="2">Uncharacterized protein</fullName>
    </submittedName>
</protein>
<accession>A0A2R6WG20</accession>
<keyword evidence="3" id="KW-1185">Reference proteome</keyword>
<dbReference type="Gramene" id="Mp5g09000.2">
    <property type="protein sequence ID" value="Mp5g09000.2.cds1"/>
    <property type="gene ID" value="Mp5g09000"/>
</dbReference>
<evidence type="ECO:0000256" key="1">
    <source>
        <dbReference type="SAM" id="MobiDB-lite"/>
    </source>
</evidence>
<reference evidence="2" key="2">
    <citation type="submission" date="2017-12" db="EMBL/GenBank/DDBJ databases">
        <title>WGS assembly of Marchantia polymorpha.</title>
        <authorList>
            <person name="Bowman J.L."/>
            <person name="Kohchi T."/>
            <person name="Yamato K.T."/>
            <person name="Jenkins J."/>
            <person name="Shu S."/>
            <person name="Ishizaki K."/>
            <person name="Yamaoka S."/>
            <person name="Nishihama R."/>
            <person name="Nakamura Y."/>
            <person name="Berger F."/>
            <person name="Adam C."/>
            <person name="Aki S.S."/>
            <person name="Althoff F."/>
            <person name="Araki T."/>
            <person name="Arteaga-Vazquez M.A."/>
            <person name="Balasubrmanian S."/>
            <person name="Bauer D."/>
            <person name="Boehm C.R."/>
            <person name="Briginshaw L."/>
            <person name="Caballero-Perez J."/>
            <person name="Catarino B."/>
            <person name="Chen F."/>
            <person name="Chiyoda S."/>
            <person name="Chovatia M."/>
            <person name="Davies K.M."/>
            <person name="Delmans M."/>
            <person name="Demura T."/>
            <person name="Dierschke T."/>
            <person name="Dolan L."/>
            <person name="Dorantes-Acosta A.E."/>
            <person name="Eklund D.M."/>
            <person name="Florent S.N."/>
            <person name="Flores-Sandoval E."/>
            <person name="Fujiyama A."/>
            <person name="Fukuzawa H."/>
            <person name="Galik B."/>
            <person name="Grimanelli D."/>
            <person name="Grimwood J."/>
            <person name="Grossniklaus U."/>
            <person name="Hamada T."/>
            <person name="Haseloff J."/>
            <person name="Hetherington A.J."/>
            <person name="Higo A."/>
            <person name="Hirakawa Y."/>
            <person name="Hundley H.N."/>
            <person name="Ikeda Y."/>
            <person name="Inoue K."/>
            <person name="Inoue S."/>
            <person name="Ishida S."/>
            <person name="Jia Q."/>
            <person name="Kakita M."/>
            <person name="Kanazawa T."/>
            <person name="Kawai Y."/>
            <person name="Kawashima T."/>
            <person name="Kennedy M."/>
            <person name="Kinose K."/>
            <person name="Kinoshita T."/>
            <person name="Kohara Y."/>
            <person name="Koide E."/>
            <person name="Komatsu K."/>
            <person name="Kopischke S."/>
            <person name="Kubo M."/>
            <person name="Kyozuka J."/>
            <person name="Lagercrantz U."/>
            <person name="Lin S.S."/>
            <person name="Lindquist E."/>
            <person name="Lipzen A.M."/>
            <person name="Lu C."/>
            <person name="Luna E.D."/>
            <person name="Martienssen R.A."/>
            <person name="Minamino N."/>
            <person name="Mizutani M."/>
            <person name="Mizutani M."/>
            <person name="Mochizuki N."/>
            <person name="Monte I."/>
            <person name="Mosher R."/>
            <person name="Nagasaki H."/>
            <person name="Nakagami H."/>
            <person name="Naramoto S."/>
            <person name="Nishitani K."/>
            <person name="Ohtani M."/>
            <person name="Okamoto T."/>
            <person name="Okumura M."/>
            <person name="Phillips J."/>
            <person name="Pollak B."/>
            <person name="Reinders A."/>
            <person name="Roevekamp M."/>
            <person name="Sano R."/>
            <person name="Sawa S."/>
            <person name="Schmid M.W."/>
            <person name="Shirakawa M."/>
            <person name="Solano R."/>
            <person name="Spunde A."/>
            <person name="Suetsugu N."/>
            <person name="Sugano S."/>
            <person name="Sugiyama A."/>
            <person name="Sun R."/>
            <person name="Suzuki Y."/>
            <person name="Takenaka M."/>
            <person name="Takezawa D."/>
            <person name="Tomogane H."/>
            <person name="Tsuzuki M."/>
            <person name="Ueda T."/>
            <person name="Umeda M."/>
            <person name="Ward J.M."/>
            <person name="Watanabe Y."/>
            <person name="Yazaki K."/>
            <person name="Yokoyama R."/>
            <person name="Yoshitake Y."/>
            <person name="Yotsui I."/>
            <person name="Zachgo S."/>
            <person name="Schmutz J."/>
        </authorList>
    </citation>
    <scope>NUCLEOTIDE SEQUENCE [LARGE SCALE GENOMIC DNA]</scope>
    <source>
        <strain evidence="2">Tak-1</strain>
    </source>
</reference>
<dbReference type="Gramene" id="Mp5g09000.1">
    <property type="protein sequence ID" value="Mp5g09000.1.cds1"/>
    <property type="gene ID" value="Mp5g09000"/>
</dbReference>
<gene>
    <name evidence="2" type="ORF">MARPO_0095s0058</name>
</gene>
<name>A0A2R6WG20_MARPO</name>
<feature type="region of interest" description="Disordered" evidence="1">
    <location>
        <begin position="1"/>
        <end position="28"/>
    </location>
</feature>
<feature type="compositionally biased region" description="Low complexity" evidence="1">
    <location>
        <begin position="14"/>
        <end position="25"/>
    </location>
</feature>
<reference evidence="3" key="1">
    <citation type="journal article" date="2017" name="Cell">
        <title>Insights into land plant evolution garnered from the Marchantia polymorpha genome.</title>
        <authorList>
            <person name="Bowman J.L."/>
            <person name="Kohchi T."/>
            <person name="Yamato K.T."/>
            <person name="Jenkins J."/>
            <person name="Shu S."/>
            <person name="Ishizaki K."/>
            <person name="Yamaoka S."/>
            <person name="Nishihama R."/>
            <person name="Nakamura Y."/>
            <person name="Berger F."/>
            <person name="Adam C."/>
            <person name="Aki S.S."/>
            <person name="Althoff F."/>
            <person name="Araki T."/>
            <person name="Arteaga-Vazquez M.A."/>
            <person name="Balasubrmanian S."/>
            <person name="Barry K."/>
            <person name="Bauer D."/>
            <person name="Boehm C.R."/>
            <person name="Briginshaw L."/>
            <person name="Caballero-Perez J."/>
            <person name="Catarino B."/>
            <person name="Chen F."/>
            <person name="Chiyoda S."/>
            <person name="Chovatia M."/>
            <person name="Davies K.M."/>
            <person name="Delmans M."/>
            <person name="Demura T."/>
            <person name="Dierschke T."/>
            <person name="Dolan L."/>
            <person name="Dorantes-Acosta A.E."/>
            <person name="Eklund D.M."/>
            <person name="Florent S.N."/>
            <person name="Flores-Sandoval E."/>
            <person name="Fujiyama A."/>
            <person name="Fukuzawa H."/>
            <person name="Galik B."/>
            <person name="Grimanelli D."/>
            <person name="Grimwood J."/>
            <person name="Grossniklaus U."/>
            <person name="Hamada T."/>
            <person name="Haseloff J."/>
            <person name="Hetherington A.J."/>
            <person name="Higo A."/>
            <person name="Hirakawa Y."/>
            <person name="Hundley H.N."/>
            <person name="Ikeda Y."/>
            <person name="Inoue K."/>
            <person name="Inoue S.I."/>
            <person name="Ishida S."/>
            <person name="Jia Q."/>
            <person name="Kakita M."/>
            <person name="Kanazawa T."/>
            <person name="Kawai Y."/>
            <person name="Kawashima T."/>
            <person name="Kennedy M."/>
            <person name="Kinose K."/>
            <person name="Kinoshita T."/>
            <person name="Kohara Y."/>
            <person name="Koide E."/>
            <person name="Komatsu K."/>
            <person name="Kopischke S."/>
            <person name="Kubo M."/>
            <person name="Kyozuka J."/>
            <person name="Lagercrantz U."/>
            <person name="Lin S.S."/>
            <person name="Lindquist E."/>
            <person name="Lipzen A.M."/>
            <person name="Lu C.W."/>
            <person name="De Luna E."/>
            <person name="Martienssen R.A."/>
            <person name="Minamino N."/>
            <person name="Mizutani M."/>
            <person name="Mizutani M."/>
            <person name="Mochizuki N."/>
            <person name="Monte I."/>
            <person name="Mosher R."/>
            <person name="Nagasaki H."/>
            <person name="Nakagami H."/>
            <person name="Naramoto S."/>
            <person name="Nishitani K."/>
            <person name="Ohtani M."/>
            <person name="Okamoto T."/>
            <person name="Okumura M."/>
            <person name="Phillips J."/>
            <person name="Pollak B."/>
            <person name="Reinders A."/>
            <person name="Rovekamp M."/>
            <person name="Sano R."/>
            <person name="Sawa S."/>
            <person name="Schmid M.W."/>
            <person name="Shirakawa M."/>
            <person name="Solano R."/>
            <person name="Spunde A."/>
            <person name="Suetsugu N."/>
            <person name="Sugano S."/>
            <person name="Sugiyama A."/>
            <person name="Sun R."/>
            <person name="Suzuki Y."/>
            <person name="Takenaka M."/>
            <person name="Takezawa D."/>
            <person name="Tomogane H."/>
            <person name="Tsuzuki M."/>
            <person name="Ueda T."/>
            <person name="Umeda M."/>
            <person name="Ward J.M."/>
            <person name="Watanabe Y."/>
            <person name="Yazaki K."/>
            <person name="Yokoyama R."/>
            <person name="Yoshitake Y."/>
            <person name="Yotsui I."/>
            <person name="Zachgo S."/>
            <person name="Schmutz J."/>
        </authorList>
    </citation>
    <scope>NUCLEOTIDE SEQUENCE [LARGE SCALE GENOMIC DNA]</scope>
    <source>
        <strain evidence="3">Tak-1</strain>
    </source>
</reference>
<dbReference type="EMBL" id="KZ772767">
    <property type="protein sequence ID" value="PTQ32802.1"/>
    <property type="molecule type" value="Genomic_DNA"/>
</dbReference>